<dbReference type="InterPro" id="IPR027417">
    <property type="entry name" value="P-loop_NTPase"/>
</dbReference>
<proteinExistence type="inferred from homology"/>
<dbReference type="FunFam" id="3.40.50.300:FF:001373">
    <property type="entry name" value="Helicase with zinc finger domain 2"/>
    <property type="match status" value="1"/>
</dbReference>
<evidence type="ECO:0000259" key="7">
    <source>
        <dbReference type="PROSITE" id="PS00028"/>
    </source>
</evidence>
<protein>
    <recommendedName>
        <fullName evidence="7">C2H2-type domain-containing protein</fullName>
    </recommendedName>
</protein>
<comment type="caution">
    <text evidence="8">The sequence shown here is derived from an EMBL/GenBank/DDBJ whole genome shotgun (WGS) entry which is preliminary data.</text>
</comment>
<keyword evidence="3" id="KW-0378">Hydrolase</keyword>
<dbReference type="Pfam" id="PF00773">
    <property type="entry name" value="RNB"/>
    <property type="match status" value="1"/>
</dbReference>
<reference evidence="8" key="1">
    <citation type="journal article" date="2023" name="Science">
        <title>Genome structures resolve the early diversification of teleost fishes.</title>
        <authorList>
            <person name="Parey E."/>
            <person name="Louis A."/>
            <person name="Montfort J."/>
            <person name="Bouchez O."/>
            <person name="Roques C."/>
            <person name="Iampietro C."/>
            <person name="Lluch J."/>
            <person name="Castinel A."/>
            <person name="Donnadieu C."/>
            <person name="Desvignes T."/>
            <person name="Floi Bucao C."/>
            <person name="Jouanno E."/>
            <person name="Wen M."/>
            <person name="Mejri S."/>
            <person name="Dirks R."/>
            <person name="Jansen H."/>
            <person name="Henkel C."/>
            <person name="Chen W.J."/>
            <person name="Zahm M."/>
            <person name="Cabau C."/>
            <person name="Klopp C."/>
            <person name="Thompson A.W."/>
            <person name="Robinson-Rechavi M."/>
            <person name="Braasch I."/>
            <person name="Lecointre G."/>
            <person name="Bobe J."/>
            <person name="Postlethwait J.H."/>
            <person name="Berthelot C."/>
            <person name="Roest Crollius H."/>
            <person name="Guiguen Y."/>
        </authorList>
    </citation>
    <scope>NUCLEOTIDE SEQUENCE</scope>
    <source>
        <strain evidence="8">WJC10195</strain>
    </source>
</reference>
<dbReference type="PROSITE" id="PS00028">
    <property type="entry name" value="ZINC_FINGER_C2H2_1"/>
    <property type="match status" value="1"/>
</dbReference>
<dbReference type="EMBL" id="JAINUF010000020">
    <property type="protein sequence ID" value="KAJ8335593.1"/>
    <property type="molecule type" value="Genomic_DNA"/>
</dbReference>
<dbReference type="Gene3D" id="3.40.50.300">
    <property type="entry name" value="P-loop containing nucleotide triphosphate hydrolases"/>
    <property type="match status" value="2"/>
</dbReference>
<evidence type="ECO:0000256" key="3">
    <source>
        <dbReference type="ARBA" id="ARBA00022801"/>
    </source>
</evidence>
<evidence type="ECO:0000256" key="2">
    <source>
        <dbReference type="ARBA" id="ARBA00022741"/>
    </source>
</evidence>
<dbReference type="GO" id="GO:0043139">
    <property type="term" value="F:5'-3' DNA helicase activity"/>
    <property type="evidence" value="ECO:0007669"/>
    <property type="project" value="TreeGrafter"/>
</dbReference>
<dbReference type="SUPFAM" id="SSF52540">
    <property type="entry name" value="P-loop containing nucleoside triphosphate hydrolases"/>
    <property type="match status" value="1"/>
</dbReference>
<keyword evidence="5" id="KW-0067">ATP-binding</keyword>
<gene>
    <name evidence="8" type="ORF">SKAU_G00389350</name>
</gene>
<dbReference type="GO" id="GO:0003723">
    <property type="term" value="F:RNA binding"/>
    <property type="evidence" value="ECO:0007669"/>
    <property type="project" value="InterPro"/>
</dbReference>
<dbReference type="InterPro" id="IPR013087">
    <property type="entry name" value="Znf_C2H2_type"/>
</dbReference>
<dbReference type="Pfam" id="PF13087">
    <property type="entry name" value="AAA_12"/>
    <property type="match status" value="1"/>
</dbReference>
<dbReference type="InterPro" id="IPR041677">
    <property type="entry name" value="DNA2/NAM7_AAA_11"/>
</dbReference>
<evidence type="ECO:0000313" key="9">
    <source>
        <dbReference type="Proteomes" id="UP001152622"/>
    </source>
</evidence>
<dbReference type="Proteomes" id="UP001152622">
    <property type="component" value="Chromosome 20"/>
</dbReference>
<evidence type="ECO:0000256" key="4">
    <source>
        <dbReference type="ARBA" id="ARBA00022806"/>
    </source>
</evidence>
<dbReference type="InterPro" id="IPR001900">
    <property type="entry name" value="RNase_II/R"/>
</dbReference>
<dbReference type="InterPro" id="IPR041679">
    <property type="entry name" value="DNA2/NAM7-like_C"/>
</dbReference>
<dbReference type="PANTHER" id="PTHR43788">
    <property type="entry name" value="DNA2/NAM7 HELICASE FAMILY MEMBER"/>
    <property type="match status" value="1"/>
</dbReference>
<comment type="similarity">
    <text evidence="1">Belongs to the DNA2/NAM7 helicase family.</text>
</comment>
<dbReference type="GO" id="GO:0016787">
    <property type="term" value="F:hydrolase activity"/>
    <property type="evidence" value="ECO:0007669"/>
    <property type="project" value="UniProtKB-KW"/>
</dbReference>
<evidence type="ECO:0000256" key="1">
    <source>
        <dbReference type="ARBA" id="ARBA00007913"/>
    </source>
</evidence>
<keyword evidence="4" id="KW-0347">Helicase</keyword>
<dbReference type="InterPro" id="IPR050534">
    <property type="entry name" value="Coronavir_polyprotein_1ab"/>
</dbReference>
<feature type="region of interest" description="Disordered" evidence="6">
    <location>
        <begin position="480"/>
        <end position="503"/>
    </location>
</feature>
<sequence>MSMAGHGTQGSVLSPLLQTHELRVACTSCYEQPLDVTSSAVHVSHFCSRNILLVRRRGGREADWRHVSPRPKYRSPQKYVKCLYTGEGGSCLQYGKRCTFAKSHEEADVWNFLKSRGLENSFLIRLVWKAQSGEDEEEELGVAERIQSLSNGHFVHLCHACFHGSPRKITPERSAKVCGHPPEPALVLIQVSRCQGEKVTFSAIRPLPPGRPIQQFRHCWHVERGAPCQAECTFPHSEAEMAVWTAERNEGLDRNQLVTELDELEGQESLEEPRPRFSCAVCQLQFSSQDGFISHCSSLAHERRYCDDDDTPAEWKHRRPPDHSQALELCKRPETCEYGENCTAAHSTEELQEWCLRMRMIRRKRKAAQEQGLLSYRDQLLMEYRDSLNEVLIRPLKAAALLKQEPGATFTLGDRTDRDPCTYSDGSLFCTLGKSHSLSVSFSSTCPGHYEQWLALDFDTRPVLLRKIRVGVGEEQSFPELAEDQSLRGSSAPAASTLPTPLRTEPWHGGNRIIVPYHRRTEAEEQLLKDYKPPRLNPTFNPAAESDVPLTRKNYRERMHSFLYKEELAQEEVLSRLGLQSAIVSLSDTITTSRFEMKVAPFGKLYASVPLSYNLTPHTPEGQMIRTAVGSALVSPSSSAKKQVYEALVVLEASTEDMIFLLLSRVCCSSLGLQKGTHLPMDIQFQLNRQPFYEWHQAIDLLPDVEWVLPDLIRGSVPEYTGKFLNHNLNTKQRAAVALIIGEASEQLSTAPLLIYGPFGTGKTFTLATAVMELLRQPCTRVLICTLTNSSADLYVKDHFHQYVQRGHPEARPLRIKANKKGLAIINTDNITRSYCLVSRDNDSFLFPERSDLDSHRVVITTAPMARHLHDLKLPADYFTHIMIDEASQMLECAALIPLTLAGSGTRVVLAGDHMQIGPKLFSIAEGSSSSDHTLLNRLFHYYQGQKGEAASRSRVIFSENYRCTEEIVKFIATHFYIGKIDARKDDVIKASGKVPPHPRFHPLRFHHVRGTCSWDKVSLSWYNVEEATSVAETVEELIKEWPPEWGNRKQFRAILMTAVHTRDILLSYDSAYPELFGDTRVLNTAMTRAQSQVVAIGDAPALCYFGKCSKIWKSYIKQCIDKGSASPQHITMNRIEQEVKEISKFHKTEDCYNRDGESSESDVNKIEDPILQELLDEGKDVQVTITKEGLLEIIQNALSGEKTVGEDWSDINTELLLRTRPNDIKRCKLIKEKFDSGYAIPLDQPTLRISITGKENIGRSFPGDVAAVEILSDDESSCNGKVVGVLKGESQSTFVCAIDNHDPQVMKPINKGASNIFTPSAKNKPNCVAVRKKEKGCWIPDRYIKIDEESRQNNLFVVEVLKWVKPCRYPLGVVTKVLPKAASEECGLEMLDIKYQLTKVPPKYTKGDLKVSLKNRKDFRSYNTFTVDHCKSQDLDDAISVRDLGDHYEIGVHITDVASYVTKGSKIDKYAENQGNVLYRLSEKPAFLFPEKLREGYLSLLPGCERHAISLRVVIEKESNRIKEKPTFDLSLIKSKRRMTYEEAEEIIRKHYVNHGHQLKFDTLEDCLAVSYYFSEVHKQHRVSGNCHHVQSDEDAHQGRGMSHDMVKELMIMYNSFVSDFLIKKEKTKRLTPLKCQDCPDPKDVCQFLTRHSTLMPFSAHLSILQDENADLDNDDAEGLSADEQMLNRPTNGPESFREFSVFTSLLKRLEVAAQNRDFHTLVYLITADDIHPQLQPVAAEFRKLLRKGYIHRSNSTSQSKVGHHDLQLDSYTGASSPMRRYLDVIVQRLLHSALEESGPRVRYTSKEIDLFCALYMEKCSMTAEFDKDVQNLKTVISLSHQSAQMMAVVNDLHHRGDNFQVSFPLNQVSLSQMISIKYKDLKLIDQPEYNRESHSMILKWKRRVYSFTNSHICSELKGAQLNPHITPVLTDTWKCIVSAIRAEDWEKVLQRVQEIKPRDLKKGKCRPPDFEHYTELSLELKVGQSFPVQLGTDTSCGQTFPAVQLVNVHPQFDICLQHSKDPILCFSKPVLQASKQDYSRYKEYQGIWGPLCAMDTAYNAVAENDSIVLEGVKITWKDKKNLEGYFDLPVEQKKQWSIEFDIKNCFLCIRLRGQMGNETEGLDLFGISPLLDLEDPQFTWVAHGVTKKTKRLLHTQINFSLNHLSMENTPSTVFSENTVFTVELLPKKLPHV</sequence>
<dbReference type="SUPFAM" id="SSF50249">
    <property type="entry name" value="Nucleic acid-binding proteins"/>
    <property type="match status" value="2"/>
</dbReference>
<dbReference type="PANTHER" id="PTHR43788:SF10">
    <property type="entry name" value="HELICASE WITH ZINC FINGER 2, TRANSCRIPTIONAL COACTIVATOR"/>
    <property type="match status" value="1"/>
</dbReference>
<dbReference type="OrthoDB" id="8952256at2759"/>
<organism evidence="8 9">
    <name type="scientific">Synaphobranchus kaupii</name>
    <name type="common">Kaup's arrowtooth eel</name>
    <dbReference type="NCBI Taxonomy" id="118154"/>
    <lineage>
        <taxon>Eukaryota</taxon>
        <taxon>Metazoa</taxon>
        <taxon>Chordata</taxon>
        <taxon>Craniata</taxon>
        <taxon>Vertebrata</taxon>
        <taxon>Euteleostomi</taxon>
        <taxon>Actinopterygii</taxon>
        <taxon>Neopterygii</taxon>
        <taxon>Teleostei</taxon>
        <taxon>Anguilliformes</taxon>
        <taxon>Synaphobranchidae</taxon>
        <taxon>Synaphobranchus</taxon>
    </lineage>
</organism>
<dbReference type="InterPro" id="IPR047187">
    <property type="entry name" value="SF1_C_Upf1"/>
</dbReference>
<dbReference type="InterPro" id="IPR012340">
    <property type="entry name" value="NA-bd_OB-fold"/>
</dbReference>
<evidence type="ECO:0000313" key="8">
    <source>
        <dbReference type="EMBL" id="KAJ8335593.1"/>
    </source>
</evidence>
<dbReference type="InterPro" id="IPR056787">
    <property type="entry name" value="OB_HELZ2"/>
</dbReference>
<evidence type="ECO:0000256" key="6">
    <source>
        <dbReference type="SAM" id="MobiDB-lite"/>
    </source>
</evidence>
<dbReference type="GO" id="GO:0004540">
    <property type="term" value="F:RNA nuclease activity"/>
    <property type="evidence" value="ECO:0007669"/>
    <property type="project" value="InterPro"/>
</dbReference>
<evidence type="ECO:0000256" key="5">
    <source>
        <dbReference type="ARBA" id="ARBA00022840"/>
    </source>
</evidence>
<keyword evidence="9" id="KW-1185">Reference proteome</keyword>
<dbReference type="Pfam" id="PF13086">
    <property type="entry name" value="AAA_11"/>
    <property type="match status" value="1"/>
</dbReference>
<feature type="compositionally biased region" description="Polar residues" evidence="6">
    <location>
        <begin position="487"/>
        <end position="499"/>
    </location>
</feature>
<accession>A0A9Q1IBF9</accession>
<dbReference type="SMART" id="SM00955">
    <property type="entry name" value="RNB"/>
    <property type="match status" value="1"/>
</dbReference>
<dbReference type="GO" id="GO:0005524">
    <property type="term" value="F:ATP binding"/>
    <property type="evidence" value="ECO:0007669"/>
    <property type="project" value="UniProtKB-KW"/>
</dbReference>
<keyword evidence="2" id="KW-0547">Nucleotide-binding</keyword>
<name>A0A9Q1IBF9_SYNKA</name>
<dbReference type="Pfam" id="PF25049">
    <property type="entry name" value="OB_HELZ2"/>
    <property type="match status" value="1"/>
</dbReference>
<dbReference type="CDD" id="cd18808">
    <property type="entry name" value="SF1_C_Upf1"/>
    <property type="match status" value="1"/>
</dbReference>
<feature type="domain" description="C2H2-type" evidence="7">
    <location>
        <begin position="279"/>
        <end position="301"/>
    </location>
</feature>